<evidence type="ECO:0000313" key="2">
    <source>
        <dbReference type="EMBL" id="CAJ1962145.1"/>
    </source>
</evidence>
<comment type="caution">
    <text evidence="2">The sequence shown here is derived from an EMBL/GenBank/DDBJ whole genome shotgun (WGS) entry which is preliminary data.</text>
</comment>
<gene>
    <name evidence="2" type="ORF">CYCCA115_LOCUS19549</name>
</gene>
<protein>
    <submittedName>
        <fullName evidence="2">Uncharacterized protein</fullName>
    </submittedName>
</protein>
<evidence type="ECO:0000313" key="3">
    <source>
        <dbReference type="Proteomes" id="UP001295423"/>
    </source>
</evidence>
<dbReference type="EMBL" id="CAKOGP040002092">
    <property type="protein sequence ID" value="CAJ1962145.1"/>
    <property type="molecule type" value="Genomic_DNA"/>
</dbReference>
<feature type="compositionally biased region" description="Low complexity" evidence="1">
    <location>
        <begin position="1"/>
        <end position="29"/>
    </location>
</feature>
<feature type="region of interest" description="Disordered" evidence="1">
    <location>
        <begin position="65"/>
        <end position="103"/>
    </location>
</feature>
<evidence type="ECO:0000256" key="1">
    <source>
        <dbReference type="SAM" id="MobiDB-lite"/>
    </source>
</evidence>
<sequence>MSCRSNSNNSNNNNGGGNFRNQTQRRNNSGSNERRPQQLPVPPQLRSSVSLDEYPSAIHAALAIANGTAMMRTRTDGRDNEDDEEAANRRNGQGAPPGPRPPQ</sequence>
<dbReference type="Proteomes" id="UP001295423">
    <property type="component" value="Unassembled WGS sequence"/>
</dbReference>
<name>A0AAD2G457_9STRA</name>
<feature type="region of interest" description="Disordered" evidence="1">
    <location>
        <begin position="1"/>
        <end position="52"/>
    </location>
</feature>
<organism evidence="2 3">
    <name type="scientific">Cylindrotheca closterium</name>
    <dbReference type="NCBI Taxonomy" id="2856"/>
    <lineage>
        <taxon>Eukaryota</taxon>
        <taxon>Sar</taxon>
        <taxon>Stramenopiles</taxon>
        <taxon>Ochrophyta</taxon>
        <taxon>Bacillariophyta</taxon>
        <taxon>Bacillariophyceae</taxon>
        <taxon>Bacillariophycidae</taxon>
        <taxon>Bacillariales</taxon>
        <taxon>Bacillariaceae</taxon>
        <taxon>Cylindrotheca</taxon>
    </lineage>
</organism>
<proteinExistence type="predicted"/>
<accession>A0AAD2G457</accession>
<reference evidence="2" key="1">
    <citation type="submission" date="2023-08" db="EMBL/GenBank/DDBJ databases">
        <authorList>
            <person name="Audoor S."/>
            <person name="Bilcke G."/>
        </authorList>
    </citation>
    <scope>NUCLEOTIDE SEQUENCE</scope>
</reference>
<keyword evidence="3" id="KW-1185">Reference proteome</keyword>
<dbReference type="AlphaFoldDB" id="A0AAD2G457"/>